<dbReference type="RefSeq" id="WP_225697396.1">
    <property type="nucleotide sequence ID" value="NZ_JAIXNE010000001.1"/>
</dbReference>
<gene>
    <name evidence="1" type="ORF">LDX50_05445</name>
</gene>
<evidence type="ECO:0000313" key="2">
    <source>
        <dbReference type="Proteomes" id="UP001139409"/>
    </source>
</evidence>
<dbReference type="EMBL" id="JAIXNE010000001">
    <property type="protein sequence ID" value="MCA6074301.1"/>
    <property type="molecule type" value="Genomic_DNA"/>
</dbReference>
<name>A0A9X1HLX4_9BACT</name>
<proteinExistence type="predicted"/>
<dbReference type="Proteomes" id="UP001139409">
    <property type="component" value="Unassembled WGS sequence"/>
</dbReference>
<dbReference type="SUPFAM" id="SSF51182">
    <property type="entry name" value="RmlC-like cupins"/>
    <property type="match status" value="1"/>
</dbReference>
<dbReference type="AlphaFoldDB" id="A0A9X1HLX4"/>
<accession>A0A9X1HLX4</accession>
<organism evidence="1 2">
    <name type="scientific">Fulvivirga sedimenti</name>
    <dbReference type="NCBI Taxonomy" id="2879465"/>
    <lineage>
        <taxon>Bacteria</taxon>
        <taxon>Pseudomonadati</taxon>
        <taxon>Bacteroidota</taxon>
        <taxon>Cytophagia</taxon>
        <taxon>Cytophagales</taxon>
        <taxon>Fulvivirgaceae</taxon>
        <taxon>Fulvivirga</taxon>
    </lineage>
</organism>
<keyword evidence="2" id="KW-1185">Reference proteome</keyword>
<evidence type="ECO:0000313" key="1">
    <source>
        <dbReference type="EMBL" id="MCA6074301.1"/>
    </source>
</evidence>
<sequence>MDRREFTFGITRFFSAYLLLDAASLTRSFSASVHQDMERWARQLEEICSDLKLEYIPQYLWQEKIGELFEAVPLEDLLNFIDFENLRKGFSFPDLGVATRMVKFPAIEGLERTTFVKKIFGLRKDRAIIPHGHSNMVSSHLILDGKFRLRQYDKIAEENASLLITPTLDIQTIAGNHSSISDAHNNIHWFIAESDNAFTFDVIVLDLNEQSYDIHNLDMEKAVKNGNGELRVPVLDVESALKKYGKNHHG</sequence>
<reference evidence="1" key="1">
    <citation type="submission" date="2021-09" db="EMBL/GenBank/DDBJ databases">
        <title>Fulvivirga sp. isolated from coastal sediment.</title>
        <authorList>
            <person name="Yu H."/>
        </authorList>
    </citation>
    <scope>NUCLEOTIDE SEQUENCE</scope>
    <source>
        <strain evidence="1">1062</strain>
    </source>
</reference>
<dbReference type="InterPro" id="IPR011051">
    <property type="entry name" value="RmlC_Cupin_sf"/>
</dbReference>
<protein>
    <submittedName>
        <fullName evidence="1">Uncharacterized protein</fullName>
    </submittedName>
</protein>
<comment type="caution">
    <text evidence="1">The sequence shown here is derived from an EMBL/GenBank/DDBJ whole genome shotgun (WGS) entry which is preliminary data.</text>
</comment>